<keyword evidence="2" id="KW-1185">Reference proteome</keyword>
<protein>
    <submittedName>
        <fullName evidence="1">Uncharacterized protein</fullName>
    </submittedName>
</protein>
<evidence type="ECO:0000313" key="2">
    <source>
        <dbReference type="Proteomes" id="UP000011713"/>
    </source>
</evidence>
<dbReference type="EnsemblProtists" id="HpaT809220">
    <property type="protein sequence ID" value="HpaP809220"/>
    <property type="gene ID" value="HpaG809220"/>
</dbReference>
<dbReference type="EMBL" id="JH598687">
    <property type="status" value="NOT_ANNOTATED_CDS"/>
    <property type="molecule type" value="Genomic_DNA"/>
</dbReference>
<dbReference type="InParanoid" id="M4BS29"/>
<sequence>MASIRYITYIACTDLMGKSERGVSMRKEQSPRIWMEVFLERKSHDCLGGQAGFVSQSFRLDLLQLLLLDRGRVDVRASKWL</sequence>
<reference evidence="1" key="2">
    <citation type="submission" date="2015-06" db="UniProtKB">
        <authorList>
            <consortium name="EnsemblProtists"/>
        </authorList>
    </citation>
    <scope>IDENTIFICATION</scope>
    <source>
        <strain evidence="1">Emoy2</strain>
    </source>
</reference>
<evidence type="ECO:0000313" key="1">
    <source>
        <dbReference type="EnsemblProtists" id="HpaP809220"/>
    </source>
</evidence>
<reference evidence="2" key="1">
    <citation type="journal article" date="2010" name="Science">
        <title>Signatures of adaptation to obligate biotrophy in the Hyaloperonospora arabidopsidis genome.</title>
        <authorList>
            <person name="Baxter L."/>
            <person name="Tripathy S."/>
            <person name="Ishaque N."/>
            <person name="Boot N."/>
            <person name="Cabral A."/>
            <person name="Kemen E."/>
            <person name="Thines M."/>
            <person name="Ah-Fong A."/>
            <person name="Anderson R."/>
            <person name="Badejoko W."/>
            <person name="Bittner-Eddy P."/>
            <person name="Boore J.L."/>
            <person name="Chibucos M.C."/>
            <person name="Coates M."/>
            <person name="Dehal P."/>
            <person name="Delehaunty K."/>
            <person name="Dong S."/>
            <person name="Downton P."/>
            <person name="Dumas B."/>
            <person name="Fabro G."/>
            <person name="Fronick C."/>
            <person name="Fuerstenberg S.I."/>
            <person name="Fulton L."/>
            <person name="Gaulin E."/>
            <person name="Govers F."/>
            <person name="Hughes L."/>
            <person name="Humphray S."/>
            <person name="Jiang R.H."/>
            <person name="Judelson H."/>
            <person name="Kamoun S."/>
            <person name="Kyung K."/>
            <person name="Meijer H."/>
            <person name="Minx P."/>
            <person name="Morris P."/>
            <person name="Nelson J."/>
            <person name="Phuntumart V."/>
            <person name="Qutob D."/>
            <person name="Rehmany A."/>
            <person name="Rougon-Cardoso A."/>
            <person name="Ryden P."/>
            <person name="Torto-Alalibo T."/>
            <person name="Studholme D."/>
            <person name="Wang Y."/>
            <person name="Win J."/>
            <person name="Wood J."/>
            <person name="Clifton S.W."/>
            <person name="Rogers J."/>
            <person name="Van den Ackerveken G."/>
            <person name="Jones J.D."/>
            <person name="McDowell J.M."/>
            <person name="Beynon J."/>
            <person name="Tyler B.M."/>
        </authorList>
    </citation>
    <scope>NUCLEOTIDE SEQUENCE [LARGE SCALE GENOMIC DNA]</scope>
    <source>
        <strain evidence="2">Emoy2</strain>
    </source>
</reference>
<organism evidence="1 2">
    <name type="scientific">Hyaloperonospora arabidopsidis (strain Emoy2)</name>
    <name type="common">Downy mildew agent</name>
    <name type="synonym">Peronospora arabidopsidis</name>
    <dbReference type="NCBI Taxonomy" id="559515"/>
    <lineage>
        <taxon>Eukaryota</taxon>
        <taxon>Sar</taxon>
        <taxon>Stramenopiles</taxon>
        <taxon>Oomycota</taxon>
        <taxon>Peronosporomycetes</taxon>
        <taxon>Peronosporales</taxon>
        <taxon>Peronosporaceae</taxon>
        <taxon>Hyaloperonospora</taxon>
    </lineage>
</organism>
<dbReference type="VEuPathDB" id="FungiDB:HpaG809220"/>
<accession>M4BS29</accession>
<dbReference type="AlphaFoldDB" id="M4BS29"/>
<dbReference type="Proteomes" id="UP000011713">
    <property type="component" value="Unassembled WGS sequence"/>
</dbReference>
<name>M4BS29_HYAAE</name>
<dbReference type="HOGENOM" id="CLU_2579000_0_0_1"/>
<proteinExistence type="predicted"/>